<dbReference type="PANTHER" id="PTHR10809">
    <property type="entry name" value="VESICLE-ASSOCIATED MEMBRANE PROTEIN-ASSOCIATED PROTEIN"/>
    <property type="match status" value="1"/>
</dbReference>
<accession>A0AAX4H8U3</accession>
<protein>
    <recommendedName>
        <fullName evidence="7">MSP domain-containing protein</fullName>
    </recommendedName>
</protein>
<dbReference type="Proteomes" id="UP001338582">
    <property type="component" value="Chromosome 3"/>
</dbReference>
<dbReference type="Gene3D" id="2.60.40.10">
    <property type="entry name" value="Immunoglobulins"/>
    <property type="match status" value="1"/>
</dbReference>
<dbReference type="GO" id="GO:0061817">
    <property type="term" value="P:endoplasmic reticulum-plasma membrane tethering"/>
    <property type="evidence" value="ECO:0007669"/>
    <property type="project" value="TreeGrafter"/>
</dbReference>
<evidence type="ECO:0000256" key="2">
    <source>
        <dbReference type="ARBA" id="ARBA00008932"/>
    </source>
</evidence>
<keyword evidence="4 6" id="KW-1133">Transmembrane helix</keyword>
<feature type="domain" description="MSP" evidence="7">
    <location>
        <begin position="1"/>
        <end position="123"/>
    </location>
</feature>
<evidence type="ECO:0000256" key="3">
    <source>
        <dbReference type="ARBA" id="ARBA00022692"/>
    </source>
</evidence>
<dbReference type="GO" id="GO:0090158">
    <property type="term" value="P:endoplasmic reticulum membrane organization"/>
    <property type="evidence" value="ECO:0007669"/>
    <property type="project" value="TreeGrafter"/>
</dbReference>
<dbReference type="GO" id="GO:0033149">
    <property type="term" value="F:FFAT motif binding"/>
    <property type="evidence" value="ECO:0007669"/>
    <property type="project" value="TreeGrafter"/>
</dbReference>
<comment type="subcellular location">
    <subcellularLocation>
        <location evidence="1">Membrane</location>
        <topology evidence="1">Single-pass type IV membrane protein</topology>
    </subcellularLocation>
</comment>
<sequence length="242" mass="26422">MEISPNVLTYKGSFTQPATEYLHLKNNSSEPLAFKVKTTAPKLYCVRPNASVVKPGDSIKILLILQGFTQPLPKDYKCKDKFLIVSLPCPELEDDSKVGENWAQLEAKHKDQLLQKKLKVNFIIDDEGDETRIDDISFANATQSAPISAISDADVSKNIGSADSNVSGVTEEATLESSELQKELLESATKINALSEKLDSNEKSFEKIDAVTAAPAETVNGVSFPLAVLLVVLALLLGYYLF</sequence>
<dbReference type="GeneID" id="88173282"/>
<dbReference type="Pfam" id="PF00635">
    <property type="entry name" value="Motile_Sperm"/>
    <property type="match status" value="1"/>
</dbReference>
<dbReference type="RefSeq" id="XP_062877301.1">
    <property type="nucleotide sequence ID" value="XM_063021231.1"/>
</dbReference>
<dbReference type="SUPFAM" id="SSF49354">
    <property type="entry name" value="PapD-like"/>
    <property type="match status" value="1"/>
</dbReference>
<evidence type="ECO:0000256" key="1">
    <source>
        <dbReference type="ARBA" id="ARBA00004211"/>
    </source>
</evidence>
<evidence type="ECO:0000313" key="9">
    <source>
        <dbReference type="Proteomes" id="UP001338582"/>
    </source>
</evidence>
<dbReference type="PANTHER" id="PTHR10809:SF6">
    <property type="entry name" value="AT11025P-RELATED"/>
    <property type="match status" value="1"/>
</dbReference>
<dbReference type="GO" id="GO:0005886">
    <property type="term" value="C:plasma membrane"/>
    <property type="evidence" value="ECO:0007669"/>
    <property type="project" value="TreeGrafter"/>
</dbReference>
<dbReference type="GO" id="GO:0005789">
    <property type="term" value="C:endoplasmic reticulum membrane"/>
    <property type="evidence" value="ECO:0007669"/>
    <property type="project" value="InterPro"/>
</dbReference>
<evidence type="ECO:0000256" key="5">
    <source>
        <dbReference type="ARBA" id="ARBA00023136"/>
    </source>
</evidence>
<evidence type="ECO:0000259" key="7">
    <source>
        <dbReference type="PROSITE" id="PS50202"/>
    </source>
</evidence>
<keyword evidence="5 6" id="KW-0472">Membrane</keyword>
<name>A0AAX4H8U3_9ASCO</name>
<comment type="similarity">
    <text evidence="2">Belongs to the VAMP-associated protein (VAP) (TC 9.B.17) family.</text>
</comment>
<evidence type="ECO:0000256" key="4">
    <source>
        <dbReference type="ARBA" id="ARBA00022989"/>
    </source>
</evidence>
<dbReference type="InterPro" id="IPR000535">
    <property type="entry name" value="MSP_dom"/>
</dbReference>
<dbReference type="InterPro" id="IPR008962">
    <property type="entry name" value="PapD-like_sf"/>
</dbReference>
<organism evidence="8 9">
    <name type="scientific">Australozyma saopauloensis</name>
    <dbReference type="NCBI Taxonomy" id="291208"/>
    <lineage>
        <taxon>Eukaryota</taxon>
        <taxon>Fungi</taxon>
        <taxon>Dikarya</taxon>
        <taxon>Ascomycota</taxon>
        <taxon>Saccharomycotina</taxon>
        <taxon>Pichiomycetes</taxon>
        <taxon>Metschnikowiaceae</taxon>
        <taxon>Australozyma</taxon>
    </lineage>
</organism>
<keyword evidence="3 6" id="KW-0812">Transmembrane</keyword>
<dbReference type="PROSITE" id="PS50202">
    <property type="entry name" value="MSP"/>
    <property type="match status" value="1"/>
</dbReference>
<dbReference type="EMBL" id="CP138896">
    <property type="protein sequence ID" value="WPK24918.1"/>
    <property type="molecule type" value="Genomic_DNA"/>
</dbReference>
<proteinExistence type="inferred from homology"/>
<dbReference type="InterPro" id="IPR016763">
    <property type="entry name" value="VAP"/>
</dbReference>
<feature type="transmembrane region" description="Helical" evidence="6">
    <location>
        <begin position="222"/>
        <end position="241"/>
    </location>
</feature>
<dbReference type="KEGG" id="asau:88173282"/>
<dbReference type="PIRSF" id="PIRSF019693">
    <property type="entry name" value="VAMP-associated"/>
    <property type="match status" value="1"/>
</dbReference>
<evidence type="ECO:0000313" key="8">
    <source>
        <dbReference type="EMBL" id="WPK24918.1"/>
    </source>
</evidence>
<gene>
    <name evidence="8" type="ORF">PUMCH_002217</name>
</gene>
<keyword evidence="9" id="KW-1185">Reference proteome</keyword>
<evidence type="ECO:0000256" key="6">
    <source>
        <dbReference type="SAM" id="Phobius"/>
    </source>
</evidence>
<dbReference type="AlphaFoldDB" id="A0AAX4H8U3"/>
<dbReference type="InterPro" id="IPR013783">
    <property type="entry name" value="Ig-like_fold"/>
</dbReference>
<reference evidence="8 9" key="1">
    <citation type="submission" date="2023-10" db="EMBL/GenBank/DDBJ databases">
        <title>Draft Genome Sequence of Candida saopaulonensis from a very Premature Infant with Sepsis.</title>
        <authorList>
            <person name="Ning Y."/>
            <person name="Dai R."/>
            <person name="Xiao M."/>
            <person name="Xu Y."/>
            <person name="Yan Q."/>
            <person name="Zhang L."/>
        </authorList>
    </citation>
    <scope>NUCLEOTIDE SEQUENCE [LARGE SCALE GENOMIC DNA]</scope>
    <source>
        <strain evidence="8 9">19XY460</strain>
    </source>
</reference>